<feature type="binding site" evidence="18">
    <location>
        <position position="147"/>
    </location>
    <ligand>
        <name>(6S)-NADPHX</name>
        <dbReference type="ChEBI" id="CHEBI:64076"/>
    </ligand>
</feature>
<keyword evidence="13" id="KW-0511">Multifunctional enzyme</keyword>
<keyword evidence="5 18" id="KW-0479">Metal-binding</keyword>
<evidence type="ECO:0000256" key="4">
    <source>
        <dbReference type="ARBA" id="ARBA00009524"/>
    </source>
</evidence>
<feature type="binding site" evidence="17">
    <location>
        <position position="293"/>
    </location>
    <ligand>
        <name>(6S)-NADPHX</name>
        <dbReference type="ChEBI" id="CHEBI:64076"/>
    </ligand>
</feature>
<dbReference type="PANTHER" id="PTHR12592">
    <property type="entry name" value="ATP-DEPENDENT (S)-NAD(P)H-HYDRATE DEHYDRATASE FAMILY MEMBER"/>
    <property type="match status" value="1"/>
</dbReference>
<dbReference type="InterPro" id="IPR030677">
    <property type="entry name" value="Nnr"/>
</dbReference>
<dbReference type="SUPFAM" id="SSF64153">
    <property type="entry name" value="YjeF N-terminal domain-like"/>
    <property type="match status" value="1"/>
</dbReference>
<comment type="similarity">
    <text evidence="18">Belongs to the NnrE/AIBP family.</text>
</comment>
<feature type="binding site" evidence="17">
    <location>
        <position position="413"/>
    </location>
    <ligand>
        <name>AMP</name>
        <dbReference type="ChEBI" id="CHEBI:456215"/>
    </ligand>
</feature>
<keyword evidence="6 17" id="KW-0547">Nucleotide-binding</keyword>
<dbReference type="InterPro" id="IPR000631">
    <property type="entry name" value="CARKD"/>
</dbReference>
<keyword evidence="11 18" id="KW-0413">Isomerase</keyword>
<keyword evidence="10 17" id="KW-0520">NAD</keyword>
<comment type="catalytic activity">
    <reaction evidence="16 17 19">
        <text>(6S)-NADPHX + ADP = AMP + phosphate + NADPH + H(+)</text>
        <dbReference type="Rhea" id="RHEA:32235"/>
        <dbReference type="ChEBI" id="CHEBI:15378"/>
        <dbReference type="ChEBI" id="CHEBI:43474"/>
        <dbReference type="ChEBI" id="CHEBI:57783"/>
        <dbReference type="ChEBI" id="CHEBI:64076"/>
        <dbReference type="ChEBI" id="CHEBI:456215"/>
        <dbReference type="ChEBI" id="CHEBI:456216"/>
        <dbReference type="EC" id="4.2.1.136"/>
    </reaction>
</comment>
<evidence type="ECO:0000256" key="15">
    <source>
        <dbReference type="ARBA" id="ARBA00048238"/>
    </source>
</evidence>
<evidence type="ECO:0000256" key="10">
    <source>
        <dbReference type="ARBA" id="ARBA00023027"/>
    </source>
</evidence>
<dbReference type="HAMAP" id="MF_01966">
    <property type="entry name" value="NADHX_epimerase"/>
    <property type="match status" value="1"/>
</dbReference>
<feature type="domain" description="YjeF C-terminal" evidence="20">
    <location>
        <begin position="211"/>
        <end position="469"/>
    </location>
</feature>
<evidence type="ECO:0000313" key="22">
    <source>
        <dbReference type="EMBL" id="BDY13194.1"/>
    </source>
</evidence>
<comment type="cofactor">
    <cofactor evidence="18 19">
        <name>K(+)</name>
        <dbReference type="ChEBI" id="CHEBI:29103"/>
    </cofactor>
    <text evidence="18 19">Binds 1 potassium ion per subunit.</text>
</comment>
<dbReference type="EC" id="4.2.1.136" evidence="19"/>
<evidence type="ECO:0000313" key="23">
    <source>
        <dbReference type="Proteomes" id="UP001321445"/>
    </source>
</evidence>
<feature type="binding site" evidence="18">
    <location>
        <position position="114"/>
    </location>
    <ligand>
        <name>K(+)</name>
        <dbReference type="ChEBI" id="CHEBI:29103"/>
    </ligand>
</feature>
<evidence type="ECO:0000256" key="3">
    <source>
        <dbReference type="ARBA" id="ARBA00006001"/>
    </source>
</evidence>
<keyword evidence="23" id="KW-1185">Reference proteome</keyword>
<dbReference type="Pfam" id="PF01256">
    <property type="entry name" value="Carb_kinase"/>
    <property type="match status" value="1"/>
</dbReference>
<dbReference type="InterPro" id="IPR036652">
    <property type="entry name" value="YjeF_N_dom_sf"/>
</dbReference>
<dbReference type="EC" id="5.1.99.6" evidence="19"/>
<comment type="catalytic activity">
    <reaction evidence="15 17 19">
        <text>(6S)-NADHX + ADP = AMP + phosphate + NADH + H(+)</text>
        <dbReference type="Rhea" id="RHEA:32223"/>
        <dbReference type="ChEBI" id="CHEBI:15378"/>
        <dbReference type="ChEBI" id="CHEBI:43474"/>
        <dbReference type="ChEBI" id="CHEBI:57945"/>
        <dbReference type="ChEBI" id="CHEBI:64074"/>
        <dbReference type="ChEBI" id="CHEBI:456215"/>
        <dbReference type="ChEBI" id="CHEBI:456216"/>
        <dbReference type="EC" id="4.2.1.136"/>
    </reaction>
</comment>
<keyword evidence="8 17" id="KW-0521">NADP</keyword>
<gene>
    <name evidence="17" type="primary">nnrD</name>
    <name evidence="18" type="synonym">nnrE</name>
    <name evidence="22" type="ORF">HCR_15060</name>
</gene>
<keyword evidence="9 18" id="KW-0630">Potassium</keyword>
<feature type="binding site" evidence="18">
    <location>
        <begin position="56"/>
        <end position="60"/>
    </location>
    <ligand>
        <name>(6S)-NADPHX</name>
        <dbReference type="ChEBI" id="CHEBI:64076"/>
    </ligand>
</feature>
<accession>A0ABM8FNQ5</accession>
<evidence type="ECO:0000256" key="1">
    <source>
        <dbReference type="ARBA" id="ARBA00000013"/>
    </source>
</evidence>
<protein>
    <recommendedName>
        <fullName evidence="19">Bifunctional NAD(P)H-hydrate repair enzyme</fullName>
    </recommendedName>
    <alternativeName>
        <fullName evidence="19">Nicotinamide nucleotide repair protein</fullName>
    </alternativeName>
    <domain>
        <recommendedName>
            <fullName evidence="19">ADP-dependent (S)-NAD(P)H-hydrate dehydratase</fullName>
            <ecNumber evidence="19">4.2.1.136</ecNumber>
        </recommendedName>
        <alternativeName>
            <fullName evidence="19">ADP-dependent NAD(P)HX dehydratase</fullName>
        </alternativeName>
    </domain>
    <domain>
        <recommendedName>
            <fullName evidence="19">NAD(P)H-hydrate epimerase</fullName>
            <ecNumber evidence="19">5.1.99.6</ecNumber>
        </recommendedName>
    </domain>
</protein>
<comment type="cofactor">
    <cofactor evidence="17">
        <name>Mg(2+)</name>
        <dbReference type="ChEBI" id="CHEBI:18420"/>
    </cofactor>
</comment>
<dbReference type="NCBIfam" id="TIGR00196">
    <property type="entry name" value="yjeF_cterm"/>
    <property type="match status" value="1"/>
</dbReference>
<feature type="domain" description="YjeF N-terminal" evidence="21">
    <location>
        <begin position="8"/>
        <end position="203"/>
    </location>
</feature>
<comment type="caution">
    <text evidence="18">Lacks conserved residue(s) required for the propagation of feature annotation.</text>
</comment>
<evidence type="ECO:0000256" key="9">
    <source>
        <dbReference type="ARBA" id="ARBA00022958"/>
    </source>
</evidence>
<evidence type="ECO:0000256" key="16">
    <source>
        <dbReference type="ARBA" id="ARBA00049209"/>
    </source>
</evidence>
<feature type="binding site" evidence="18">
    <location>
        <position position="57"/>
    </location>
    <ligand>
        <name>K(+)</name>
        <dbReference type="ChEBI" id="CHEBI:29103"/>
    </ligand>
</feature>
<dbReference type="PANTHER" id="PTHR12592:SF0">
    <property type="entry name" value="ATP-DEPENDENT (S)-NAD(P)H-HYDRATE DEHYDRATASE"/>
    <property type="match status" value="1"/>
</dbReference>
<comment type="similarity">
    <text evidence="4 19">In the C-terminal section; belongs to the NnrD/CARKD family.</text>
</comment>
<feature type="binding site" evidence="18">
    <location>
        <position position="150"/>
    </location>
    <ligand>
        <name>K(+)</name>
        <dbReference type="ChEBI" id="CHEBI:29103"/>
    </ligand>
</feature>
<comment type="catalytic activity">
    <reaction evidence="2 18 19">
        <text>(6R)-NADPHX = (6S)-NADPHX</text>
        <dbReference type="Rhea" id="RHEA:32227"/>
        <dbReference type="ChEBI" id="CHEBI:64076"/>
        <dbReference type="ChEBI" id="CHEBI:64077"/>
        <dbReference type="EC" id="5.1.99.6"/>
    </reaction>
</comment>
<evidence type="ECO:0000256" key="8">
    <source>
        <dbReference type="ARBA" id="ARBA00022857"/>
    </source>
</evidence>
<keyword evidence="12 17" id="KW-0456">Lyase</keyword>
<dbReference type="EMBL" id="AP027370">
    <property type="protein sequence ID" value="BDY13194.1"/>
    <property type="molecule type" value="Genomic_DNA"/>
</dbReference>
<dbReference type="Proteomes" id="UP001321445">
    <property type="component" value="Chromosome"/>
</dbReference>
<dbReference type="SUPFAM" id="SSF53613">
    <property type="entry name" value="Ribokinase-like"/>
    <property type="match status" value="1"/>
</dbReference>
<dbReference type="Pfam" id="PF03853">
    <property type="entry name" value="YjeF_N"/>
    <property type="match status" value="1"/>
</dbReference>
<evidence type="ECO:0000259" key="21">
    <source>
        <dbReference type="PROSITE" id="PS51385"/>
    </source>
</evidence>
<feature type="binding site" evidence="18">
    <location>
        <begin position="118"/>
        <end position="124"/>
    </location>
    <ligand>
        <name>(6S)-NADPHX</name>
        <dbReference type="ChEBI" id="CHEBI:64076"/>
    </ligand>
</feature>
<dbReference type="Gene3D" id="3.40.50.10260">
    <property type="entry name" value="YjeF N-terminal domain"/>
    <property type="match status" value="1"/>
</dbReference>
<evidence type="ECO:0000256" key="11">
    <source>
        <dbReference type="ARBA" id="ARBA00023235"/>
    </source>
</evidence>
<sequence length="469" mass="50915">MQKVFNNCYDLDRRCYEKFGLTEDILMEHAAEGMARHIRDTCGDKEQLLIAAGPGNNGADGITLARLLHGDFDVSLYLPYGAKSAMAKIQLERFLQLGAEPVQSPPLQADIVVDTLFGTGFAKPLDTKGIDLVDSFNGMEAYKIACDVPTGIDPNGNPNPIAFHADTTITMGALKKALFSDHAKPYVGRIEVVDLGISRTHYEHHTDAFLLTQEDFTPPLRTNAASHKGTFGHLCVIAGKKRGAAVLCGSAALRFGAGLVTLISDRNIDNLPFSLMQSGDLPDTTSAIAMGMGMGYDYDPILIKTSIVEDDIPILMDADMCYVPWIRTLLEKCSKTVVTPHPKEFSVLLKTLEIDNVTVSEIQRDRFGWAKRFSEAYPKTVLLLKGANTLIAHEGIIYINPLGTPVLSQAGSGDILSGLIASLMAQGYTPLNAAINGSLAHALSARRYKGANFSATAEDLIEEIRWLVN</sequence>
<evidence type="ECO:0000259" key="20">
    <source>
        <dbReference type="PROSITE" id="PS51383"/>
    </source>
</evidence>
<evidence type="ECO:0000256" key="2">
    <source>
        <dbReference type="ARBA" id="ARBA00000909"/>
    </source>
</evidence>
<dbReference type="Gene3D" id="3.40.1190.20">
    <property type="match status" value="1"/>
</dbReference>
<comment type="function">
    <text evidence="18">Catalyzes the epimerization of the S- and R-forms of NAD(P)HX, a damaged form of NAD(P)H that is a result of enzymatic or heat-dependent hydration. This is a prerequisite for the S-specific NAD(P)H-hydrate dehydratase to allow the repair of both epimers of NAD(P)HX.</text>
</comment>
<organism evidence="22 23">
    <name type="scientific">Hydrogenimonas cancrithermarum</name>
    <dbReference type="NCBI Taxonomy" id="2993563"/>
    <lineage>
        <taxon>Bacteria</taxon>
        <taxon>Pseudomonadati</taxon>
        <taxon>Campylobacterota</taxon>
        <taxon>Epsilonproteobacteria</taxon>
        <taxon>Campylobacterales</taxon>
        <taxon>Hydrogenimonadaceae</taxon>
        <taxon>Hydrogenimonas</taxon>
    </lineage>
</organism>
<dbReference type="PROSITE" id="PS51383">
    <property type="entry name" value="YJEF_C_3"/>
    <property type="match status" value="1"/>
</dbReference>
<evidence type="ECO:0000256" key="14">
    <source>
        <dbReference type="ARBA" id="ARBA00025153"/>
    </source>
</evidence>
<comment type="function">
    <text evidence="17">Catalyzes the dehydration of the S-form of NAD(P)HX at the expense of ADP, which is converted to AMP. Together with NAD(P)HX epimerase, which catalyzes the epimerization of the S- and R-forms, the enzyme allows the repair of both epimers of NAD(P)HX, a damaged form of NAD(P)H that is a result of enzymatic or heat-dependent hydration.</text>
</comment>
<dbReference type="RefSeq" id="WP_286336162.1">
    <property type="nucleotide sequence ID" value="NZ_AP027370.1"/>
</dbReference>
<evidence type="ECO:0000256" key="5">
    <source>
        <dbReference type="ARBA" id="ARBA00022723"/>
    </source>
</evidence>
<comment type="subunit">
    <text evidence="17">Homotetramer.</text>
</comment>
<feature type="binding site" evidence="17">
    <location>
        <position position="244"/>
    </location>
    <ligand>
        <name>(6S)-NADPHX</name>
        <dbReference type="ChEBI" id="CHEBI:64076"/>
    </ligand>
</feature>
<comment type="similarity">
    <text evidence="3 19">In the N-terminal section; belongs to the NnrE/AIBP family.</text>
</comment>
<dbReference type="HAMAP" id="MF_01965">
    <property type="entry name" value="NADHX_dehydratase"/>
    <property type="match status" value="1"/>
</dbReference>
<evidence type="ECO:0000256" key="13">
    <source>
        <dbReference type="ARBA" id="ARBA00023268"/>
    </source>
</evidence>
<dbReference type="InterPro" id="IPR004443">
    <property type="entry name" value="YjeF_N_dom"/>
</dbReference>
<dbReference type="InterPro" id="IPR029056">
    <property type="entry name" value="Ribokinase-like"/>
</dbReference>
<dbReference type="PIRSF" id="PIRSF017184">
    <property type="entry name" value="Nnr"/>
    <property type="match status" value="1"/>
</dbReference>
<comment type="catalytic activity">
    <reaction evidence="1 18 19">
        <text>(6R)-NADHX = (6S)-NADHX</text>
        <dbReference type="Rhea" id="RHEA:32215"/>
        <dbReference type="ChEBI" id="CHEBI:64074"/>
        <dbReference type="ChEBI" id="CHEBI:64075"/>
        <dbReference type="EC" id="5.1.99.6"/>
    </reaction>
</comment>
<name>A0ABM8FNQ5_9BACT</name>
<feature type="binding site" evidence="17">
    <location>
        <begin position="385"/>
        <end position="389"/>
    </location>
    <ligand>
        <name>AMP</name>
        <dbReference type="ChEBI" id="CHEBI:456215"/>
    </ligand>
</feature>
<reference evidence="22 23" key="1">
    <citation type="submission" date="2023-03" db="EMBL/GenBank/DDBJ databases">
        <title>Description of Hydrogenimonas sp. ISO32.</title>
        <authorList>
            <person name="Mino S."/>
            <person name="Fukazawa S."/>
            <person name="Sawabe T."/>
        </authorList>
    </citation>
    <scope>NUCLEOTIDE SEQUENCE [LARGE SCALE GENOMIC DNA]</scope>
    <source>
        <strain evidence="22 23">ISO32</strain>
    </source>
</reference>
<keyword evidence="7 17" id="KW-0067">ATP-binding</keyword>
<evidence type="ECO:0000256" key="18">
    <source>
        <dbReference type="HAMAP-Rule" id="MF_01966"/>
    </source>
</evidence>
<feature type="binding site" evidence="17">
    <location>
        <position position="341"/>
    </location>
    <ligand>
        <name>(6S)-NADPHX</name>
        <dbReference type="ChEBI" id="CHEBI:64076"/>
    </ligand>
</feature>
<evidence type="ECO:0000256" key="17">
    <source>
        <dbReference type="HAMAP-Rule" id="MF_01965"/>
    </source>
</evidence>
<proteinExistence type="inferred from homology"/>
<dbReference type="CDD" id="cd01171">
    <property type="entry name" value="YXKO-related"/>
    <property type="match status" value="1"/>
</dbReference>
<comment type="function">
    <text evidence="14 19">Bifunctional enzyme that catalyzes the epimerization of the S- and R-forms of NAD(P)HX and the dehydration of the S-form of NAD(P)HX at the expense of ADP, which is converted to AMP. This allows the repair of both epimers of NAD(P)HX, a damaged form of NAD(P)H that is a result of enzymatic or heat-dependent hydration.</text>
</comment>
<comment type="similarity">
    <text evidence="17">Belongs to the NnrD/CARKD family.</text>
</comment>
<evidence type="ECO:0000256" key="19">
    <source>
        <dbReference type="PIRNR" id="PIRNR017184"/>
    </source>
</evidence>
<evidence type="ECO:0000256" key="6">
    <source>
        <dbReference type="ARBA" id="ARBA00022741"/>
    </source>
</evidence>
<feature type="binding site" evidence="17">
    <location>
        <position position="414"/>
    </location>
    <ligand>
        <name>(6S)-NADPHX</name>
        <dbReference type="ChEBI" id="CHEBI:64076"/>
    </ligand>
</feature>
<evidence type="ECO:0000256" key="7">
    <source>
        <dbReference type="ARBA" id="ARBA00022840"/>
    </source>
</evidence>
<dbReference type="PROSITE" id="PS51385">
    <property type="entry name" value="YJEF_N"/>
    <property type="match status" value="1"/>
</dbReference>
<evidence type="ECO:0000256" key="12">
    <source>
        <dbReference type="ARBA" id="ARBA00023239"/>
    </source>
</evidence>
<dbReference type="NCBIfam" id="TIGR00197">
    <property type="entry name" value="yjeF_nterm"/>
    <property type="match status" value="1"/>
</dbReference>